<dbReference type="Proteomes" id="UP000183656">
    <property type="component" value="Unassembled WGS sequence"/>
</dbReference>
<dbReference type="EMBL" id="FPBX01000005">
    <property type="protein sequence ID" value="SFU47921.1"/>
    <property type="molecule type" value="Genomic_DNA"/>
</dbReference>
<protein>
    <recommendedName>
        <fullName evidence="3">Carbon storage regulator, CsrA</fullName>
    </recommendedName>
</protein>
<dbReference type="STRING" id="343013.SAMN04489707_1005119"/>
<keyword evidence="2" id="KW-1185">Reference proteome</keyword>
<reference evidence="1 2" key="1">
    <citation type="submission" date="2016-10" db="EMBL/GenBank/DDBJ databases">
        <authorList>
            <person name="de Groot N.N."/>
        </authorList>
    </citation>
    <scope>NUCLEOTIDE SEQUENCE [LARGE SCALE GENOMIC DNA]</scope>
    <source>
        <strain evidence="1 2">R-24608</strain>
    </source>
</reference>
<proteinExistence type="predicted"/>
<dbReference type="AlphaFoldDB" id="A0A1I7GHX7"/>
<evidence type="ECO:0000313" key="2">
    <source>
        <dbReference type="Proteomes" id="UP000183656"/>
    </source>
</evidence>
<name>A0A1I7GHX7_9BURK</name>
<gene>
    <name evidence="1" type="ORF">SAMN04489707_1005119</name>
</gene>
<evidence type="ECO:0008006" key="3">
    <source>
        <dbReference type="Google" id="ProtNLM"/>
    </source>
</evidence>
<sequence>MYLDLRVGESVQLGDAQITLTAKSGQRARLVVRAPHQMKVAYPKSTPAGAGHQGHRTQMNERDGLLRQFAMAFDGGAEKDKHLAREAIASFNMRNPDNRILPTHLAQSISAWKARQIGAQTHPDADVTH</sequence>
<accession>A0A1I7GHX7</accession>
<organism evidence="1 2">
    <name type="scientific">Paenacidovorax caeni</name>
    <dbReference type="NCBI Taxonomy" id="343013"/>
    <lineage>
        <taxon>Bacteria</taxon>
        <taxon>Pseudomonadati</taxon>
        <taxon>Pseudomonadota</taxon>
        <taxon>Betaproteobacteria</taxon>
        <taxon>Burkholderiales</taxon>
        <taxon>Comamonadaceae</taxon>
        <taxon>Paenacidovorax</taxon>
    </lineage>
</organism>
<dbReference type="RefSeq" id="WP_139235339.1">
    <property type="nucleotide sequence ID" value="NZ_CYIG01000009.1"/>
</dbReference>
<evidence type="ECO:0000313" key="1">
    <source>
        <dbReference type="EMBL" id="SFU47921.1"/>
    </source>
</evidence>